<feature type="region of interest" description="Disordered" evidence="1">
    <location>
        <begin position="1293"/>
        <end position="1312"/>
    </location>
</feature>
<dbReference type="GO" id="GO:1990072">
    <property type="term" value="C:TRAPPIII protein complex"/>
    <property type="evidence" value="ECO:0007669"/>
    <property type="project" value="TreeGrafter"/>
</dbReference>
<feature type="region of interest" description="Disordered" evidence="1">
    <location>
        <begin position="260"/>
        <end position="371"/>
    </location>
</feature>
<protein>
    <recommendedName>
        <fullName evidence="8">Trafficking protein particle complex subunit 8</fullName>
    </recommendedName>
</protein>
<reference evidence="6" key="1">
    <citation type="journal article" date="2023" name="G3 (Bethesda)">
        <title>A reference genome for the long-term kleptoplast-retaining sea slug Elysia crispata morphotype clarki.</title>
        <authorList>
            <person name="Eastman K.E."/>
            <person name="Pendleton A.L."/>
            <person name="Shaikh M.A."/>
            <person name="Suttiyut T."/>
            <person name="Ogas R."/>
            <person name="Tomko P."/>
            <person name="Gavelis G."/>
            <person name="Widhalm J.R."/>
            <person name="Wisecaver J.H."/>
        </authorList>
    </citation>
    <scope>NUCLEOTIDE SEQUENCE</scope>
    <source>
        <strain evidence="6">ECLA1</strain>
    </source>
</reference>
<keyword evidence="7" id="KW-1185">Reference proteome</keyword>
<feature type="compositionally biased region" description="Polar residues" evidence="1">
    <location>
        <begin position="276"/>
        <end position="299"/>
    </location>
</feature>
<feature type="domain" description="TPPC8 second Ig-like" evidence="3">
    <location>
        <begin position="971"/>
        <end position="1125"/>
    </location>
</feature>
<accession>A0AAE0Z8T9</accession>
<evidence type="ECO:0000259" key="3">
    <source>
        <dbReference type="Pfam" id="PF24544"/>
    </source>
</evidence>
<organism evidence="6 7">
    <name type="scientific">Elysia crispata</name>
    <name type="common">lettuce slug</name>
    <dbReference type="NCBI Taxonomy" id="231223"/>
    <lineage>
        <taxon>Eukaryota</taxon>
        <taxon>Metazoa</taxon>
        <taxon>Spiralia</taxon>
        <taxon>Lophotrochozoa</taxon>
        <taxon>Mollusca</taxon>
        <taxon>Gastropoda</taxon>
        <taxon>Heterobranchia</taxon>
        <taxon>Euthyneura</taxon>
        <taxon>Panpulmonata</taxon>
        <taxon>Sacoglossa</taxon>
        <taxon>Placobranchoidea</taxon>
        <taxon>Plakobranchidae</taxon>
        <taxon>Elysia</taxon>
    </lineage>
</organism>
<dbReference type="Pfam" id="PF24542">
    <property type="entry name" value="Ig_TPPC8_C"/>
    <property type="match status" value="1"/>
</dbReference>
<dbReference type="PANTHER" id="PTHR12975:SF6">
    <property type="entry name" value="TRAFFICKING PROTEIN PARTICLE COMPLEX SUBUNIT 8"/>
    <property type="match status" value="1"/>
</dbReference>
<evidence type="ECO:0000259" key="4">
    <source>
        <dbReference type="Pfam" id="PF24545"/>
    </source>
</evidence>
<sequence>MSQCKQTANEFIQNTFSPHVAVLCSSDAQLLCQKNDLSFVQLIQPFCRLSSEVHIRDANNVSHSIHNLRISACDMAAQPLQQNAIKKQLSDAVGATYGHIQEPGSGSMLSFGSYDLQLCSSTPWFDNWRDAFLHVLPASDHEYLNHCLACVFVVASNNSDPLGTFTALANQQVTQQQQFPNKLPRWFCQGILHYYVLLHDMVDGDQTRADSIYQNMKSTFGVQICHLLQVNSRSINMAESIKTAQPDPWSQFLIKPSHSADEVDGENLPIPDGSPSFPSHLSEMTQDQSQTAQLTNSMYDNIEESGSSGITSSSSVDQFSHPLASPTTPPSRDTPSPDSDPTAAASGYQGDHRTPNASHYKWPERANKTHGQCLTPSDLDRLRIFMHEFVVRALVPWVERQMKMLSEQVTSRKAIHRSFFSATKKWFGNKPQGPVPSSQNTTVVYTKDAPELQLRRLADLAFLFQMYDFAYHTYHTAKKDFNNDQAWLHFAGALEMASLSLFLQGPNTQKQYPHHYMETAISTYLAYSRNPQYATRATLTSTEALKKKAMFNEAAMQFLKMTSEDSDLTSALFLEQAAHCFLALKTPMVRKYSFHMILAGHRFNKAGQRKHSLRAYTQALQIYKARHWSIAEDHIHFTIGRQSFNLKHLDKAAASFKHLLVQESKQPTSQQAAFLREYLFVYKQLLSQEDRDNSTYGQLPELPLPIIDCNASKVLLTSGRRLKDPNSRKTSASGVGFDSDAADMAKWGNLEEKILSVVGRPGKGSPSLFTNSTDNHSSPVAFVGEAITVEVQVENPLHVMLVLSEVTLLWTFVPAIQGSDPPQVISNEITTSVKKSLADEIIQTSVVKEVIVQGIQNERIQLTMTPRQPGQLRVVGLAYNLGTSSLAQNSVGLQAESNSGMVNQTVKPSYTSSVLVRGKQKLEPRGPRLNYTKEDRTQKRYGPDRRLDLLVQEEMPILEVSFLDFPESLLCGEVQCIEVEFTNKGKSPLHALRVTSSHPRFFTFGCGSNRTDSAAAALSQPQQQPSLTAKYPYVYQMRAPHCGAIGPSLTSTVSSNIICGGGDHSSADVLQIPLPDCEEGQLMPGQEVRLPMWIRGDDIGGIHEVDFLFYYEPVKSLSTVRHRVVRHQAILNTVESLSVRTTVVRPAASNGSSNGQELNSCIFACELENLSQVQVQRPHVQELQVTQVSCVSPQWTLLSLGTKHNSGVRLGSRETLQLVMKGLKQEQKTENNGNLVFSEVAFDRDQVNTSCSPCSDFYWRSWLRHQALTGDKDAFCGGSEFSYLTGFGNDSSNQRPVGKKSDMSSSMISTDTTSDSKTLESAVYLRLTLVFLWKAWAVQESGQMRIVVGQHHVHVNRLNTVAVSYPVPASMSSLSSSLTLGAAWGNKNTRPAVKFTHRDSTAKTEDSFGGTAGPNSLDPEVSTRLVTYSFSHVHQRSHPFNHGLCLVPVTLNLQNHSGREVTVMVDTGKTPESFVSNSGAVLTNPEGQQGLGTTGSSVPSMRWVGLTQASLTLARGQSSSLALRGGMMRPGTYNVNCLSVFVTFSSDQSQMILQRHNTPSIVTLVDSSTPS</sequence>
<dbReference type="Proteomes" id="UP001283361">
    <property type="component" value="Unassembled WGS sequence"/>
</dbReference>
<evidence type="ECO:0000313" key="7">
    <source>
        <dbReference type="Proteomes" id="UP001283361"/>
    </source>
</evidence>
<dbReference type="InterPro" id="IPR024420">
    <property type="entry name" value="TRAPP_III_complex_Trs85"/>
</dbReference>
<dbReference type="Pfam" id="PF24544">
    <property type="entry name" value="Ig_TPPC8_2nd"/>
    <property type="match status" value="1"/>
</dbReference>
<dbReference type="Pfam" id="PF12739">
    <property type="entry name" value="TRAPPC-Trs85"/>
    <property type="match status" value="1"/>
</dbReference>
<feature type="domain" description="TPPC8 third Ig-like" evidence="5">
    <location>
        <begin position="1131"/>
        <end position="1354"/>
    </location>
</feature>
<proteinExistence type="predicted"/>
<feature type="region of interest" description="Disordered" evidence="1">
    <location>
        <begin position="1397"/>
        <end position="1416"/>
    </location>
</feature>
<feature type="domain" description="TPPC8 C-terminal Ig-like" evidence="2">
    <location>
        <begin position="1425"/>
        <end position="1543"/>
    </location>
</feature>
<name>A0AAE0Z8T9_9GAST</name>
<dbReference type="InterPro" id="IPR057651">
    <property type="entry name" value="Ig_TPPC8_C"/>
</dbReference>
<feature type="compositionally biased region" description="Low complexity" evidence="1">
    <location>
        <begin position="324"/>
        <end position="346"/>
    </location>
</feature>
<dbReference type="Pfam" id="PF24545">
    <property type="entry name" value="Ig_TPPC8_1st"/>
    <property type="match status" value="1"/>
</dbReference>
<gene>
    <name evidence="6" type="ORF">RRG08_025419</name>
</gene>
<evidence type="ECO:0000259" key="2">
    <source>
        <dbReference type="Pfam" id="PF24542"/>
    </source>
</evidence>
<feature type="compositionally biased region" description="Low complexity" evidence="1">
    <location>
        <begin position="1303"/>
        <end position="1312"/>
    </location>
</feature>
<evidence type="ECO:0000313" key="6">
    <source>
        <dbReference type="EMBL" id="KAK3764898.1"/>
    </source>
</evidence>
<feature type="compositionally biased region" description="Basic and acidic residues" evidence="1">
    <location>
        <begin position="1397"/>
        <end position="1406"/>
    </location>
</feature>
<dbReference type="InterPro" id="IPR058541">
    <property type="entry name" value="Ig_TPPC8_1st"/>
</dbReference>
<dbReference type="InterPro" id="IPR058538">
    <property type="entry name" value="Ig_TPPC8_2nd"/>
</dbReference>
<dbReference type="InterPro" id="IPR058540">
    <property type="entry name" value="Ig_TPPC8_3rd"/>
</dbReference>
<dbReference type="PANTHER" id="PTHR12975">
    <property type="entry name" value="TRANSPORT PROTEIN TRAPP"/>
    <property type="match status" value="1"/>
</dbReference>
<comment type="caution">
    <text evidence="6">The sequence shown here is derived from an EMBL/GenBank/DDBJ whole genome shotgun (WGS) entry which is preliminary data.</text>
</comment>
<evidence type="ECO:0008006" key="8">
    <source>
        <dbReference type="Google" id="ProtNLM"/>
    </source>
</evidence>
<evidence type="ECO:0000256" key="1">
    <source>
        <dbReference type="SAM" id="MobiDB-lite"/>
    </source>
</evidence>
<evidence type="ECO:0000259" key="5">
    <source>
        <dbReference type="Pfam" id="PF24546"/>
    </source>
</evidence>
<feature type="domain" description="TPPC8 first Ig-like" evidence="4">
    <location>
        <begin position="740"/>
        <end position="970"/>
    </location>
</feature>
<dbReference type="Pfam" id="PF24546">
    <property type="entry name" value="Ig_TPPC8_3rd"/>
    <property type="match status" value="1"/>
</dbReference>
<dbReference type="EMBL" id="JAWDGP010004366">
    <property type="protein sequence ID" value="KAK3764898.1"/>
    <property type="molecule type" value="Genomic_DNA"/>
</dbReference>
<feature type="compositionally biased region" description="Low complexity" evidence="1">
    <location>
        <begin position="304"/>
        <end position="315"/>
    </location>
</feature>